<dbReference type="OrthoDB" id="433512at2759"/>
<protein>
    <submittedName>
        <fullName evidence="3">Uncharacterized protein</fullName>
    </submittedName>
</protein>
<gene>
    <name evidence="3" type="ORF">PHYPSEUDO_006945</name>
</gene>
<accession>A0A8T1VKI1</accession>
<feature type="chain" id="PRO_5035715147" evidence="2">
    <location>
        <begin position="18"/>
        <end position="150"/>
    </location>
</feature>
<feature type="signal peptide" evidence="2">
    <location>
        <begin position="1"/>
        <end position="17"/>
    </location>
</feature>
<evidence type="ECO:0000256" key="2">
    <source>
        <dbReference type="SAM" id="SignalP"/>
    </source>
</evidence>
<sequence>MALQGFFFMGVLCLILATFWDDLQDQSVLFIILYGLTLFFSNFGPNTEMYPTPIRSTCHEISAACGRAGAAIGSFLDLDVQRLLRLRRRLLHVLRDRVRVDPAACSTTTFRSRRWTLTSTASFTTRTSSKGAEQDKASGYKSVTTPTVQS</sequence>
<feature type="compositionally biased region" description="Polar residues" evidence="1">
    <location>
        <begin position="141"/>
        <end position="150"/>
    </location>
</feature>
<dbReference type="AlphaFoldDB" id="A0A8T1VKI1"/>
<dbReference type="Proteomes" id="UP000694044">
    <property type="component" value="Unassembled WGS sequence"/>
</dbReference>
<keyword evidence="4" id="KW-1185">Reference proteome</keyword>
<evidence type="ECO:0000256" key="1">
    <source>
        <dbReference type="SAM" id="MobiDB-lite"/>
    </source>
</evidence>
<reference evidence="3" key="1">
    <citation type="submission" date="2021-02" db="EMBL/GenBank/DDBJ databases">
        <authorList>
            <person name="Palmer J.M."/>
        </authorList>
    </citation>
    <scope>NUCLEOTIDE SEQUENCE</scope>
    <source>
        <strain evidence="3">SCRP734</strain>
    </source>
</reference>
<evidence type="ECO:0000313" key="4">
    <source>
        <dbReference type="Proteomes" id="UP000694044"/>
    </source>
</evidence>
<name>A0A8T1VKI1_9STRA</name>
<proteinExistence type="predicted"/>
<evidence type="ECO:0000313" key="3">
    <source>
        <dbReference type="EMBL" id="KAG7380680.1"/>
    </source>
</evidence>
<comment type="caution">
    <text evidence="3">The sequence shown here is derived from an EMBL/GenBank/DDBJ whole genome shotgun (WGS) entry which is preliminary data.</text>
</comment>
<organism evidence="3 4">
    <name type="scientific">Phytophthora pseudosyringae</name>
    <dbReference type="NCBI Taxonomy" id="221518"/>
    <lineage>
        <taxon>Eukaryota</taxon>
        <taxon>Sar</taxon>
        <taxon>Stramenopiles</taxon>
        <taxon>Oomycota</taxon>
        <taxon>Peronosporomycetes</taxon>
        <taxon>Peronosporales</taxon>
        <taxon>Peronosporaceae</taxon>
        <taxon>Phytophthora</taxon>
    </lineage>
</organism>
<dbReference type="EMBL" id="JAGDFM010000282">
    <property type="protein sequence ID" value="KAG7380680.1"/>
    <property type="molecule type" value="Genomic_DNA"/>
</dbReference>
<keyword evidence="2" id="KW-0732">Signal</keyword>
<feature type="region of interest" description="Disordered" evidence="1">
    <location>
        <begin position="126"/>
        <end position="150"/>
    </location>
</feature>